<gene>
    <name evidence="3" type="ORF">STA1M1_26100</name>
</gene>
<feature type="region of interest" description="Disordered" evidence="1">
    <location>
        <begin position="79"/>
        <end position="121"/>
    </location>
</feature>
<comment type="caution">
    <text evidence="3">The sequence shown here is derived from an EMBL/GenBank/DDBJ whole genome shotgun (WGS) entry which is preliminary data.</text>
</comment>
<sequence>MRDLKPGILFSVIALAVAAAPASGQDGSAITNPPSAGAPGLEHDITLTVPLSPEVDPAIADDVAYIVAAGWLAKGPPPAVDGPADAATKTPRAAATETAPLPVPDSADATPEPPAMPGEPEESYALGLALVANGAEADAATAINAFRIAAEAGIAGAQFELGWAYETGRGTDASIPDAVRWYEKAAAAGEARAMNNLGWLLAQGQGLPRDVARALALYTEAANAGEASAMGNLAWMMENGIGMAQDLDGAARWYRRAADAGDTQAMLSLGNLYLVGDGVTQDTSEAIAWFARARAAGRVEALSYIGEVFEKSPDRRDPDRAAGFYLRALESGDNWPETRASAAWDGDTAIALQRLLAARALYSGPLDGKVGPGTRAAMRRLRSN</sequence>
<keyword evidence="2" id="KW-0732">Signal</keyword>
<feature type="compositionally biased region" description="Low complexity" evidence="1">
    <location>
        <begin position="81"/>
        <end position="100"/>
    </location>
</feature>
<dbReference type="Proteomes" id="UP001144205">
    <property type="component" value="Unassembled WGS sequence"/>
</dbReference>
<dbReference type="SMART" id="SM00671">
    <property type="entry name" value="SEL1"/>
    <property type="match status" value="5"/>
</dbReference>
<dbReference type="InterPro" id="IPR052945">
    <property type="entry name" value="Mitotic_Regulator"/>
</dbReference>
<dbReference type="Gene3D" id="1.25.40.10">
    <property type="entry name" value="Tetratricopeptide repeat domain"/>
    <property type="match status" value="1"/>
</dbReference>
<reference evidence="3" key="1">
    <citation type="journal article" date="2023" name="Int. J. Syst. Evol. Microbiol.">
        <title>Sinisalibacter aestuarii sp. nov., isolated from estuarine sediment of the Arakawa River.</title>
        <authorList>
            <person name="Arafat S.T."/>
            <person name="Hirano S."/>
            <person name="Sato A."/>
            <person name="Takeuchi K."/>
            <person name="Yasuda T."/>
            <person name="Terahara T."/>
            <person name="Hamada M."/>
            <person name="Kobayashi T."/>
        </authorList>
    </citation>
    <scope>NUCLEOTIDE SEQUENCE</scope>
    <source>
        <strain evidence="3">B-399</strain>
    </source>
</reference>
<dbReference type="InterPro" id="IPR011990">
    <property type="entry name" value="TPR-like_helical_dom_sf"/>
</dbReference>
<evidence type="ECO:0000256" key="1">
    <source>
        <dbReference type="SAM" id="MobiDB-lite"/>
    </source>
</evidence>
<dbReference type="Pfam" id="PF08238">
    <property type="entry name" value="Sel1"/>
    <property type="match status" value="5"/>
</dbReference>
<dbReference type="SUPFAM" id="SSF81901">
    <property type="entry name" value="HCP-like"/>
    <property type="match status" value="1"/>
</dbReference>
<dbReference type="RefSeq" id="WP_281842774.1">
    <property type="nucleotide sequence ID" value="NZ_BROH01000007.1"/>
</dbReference>
<dbReference type="PANTHER" id="PTHR43628">
    <property type="entry name" value="ACTIVATOR OF C KINASE PROTEIN 1-RELATED"/>
    <property type="match status" value="1"/>
</dbReference>
<organism evidence="3 4">
    <name type="scientific">Sinisalibacter aestuarii</name>
    <dbReference type="NCBI Taxonomy" id="2949426"/>
    <lineage>
        <taxon>Bacteria</taxon>
        <taxon>Pseudomonadati</taxon>
        <taxon>Pseudomonadota</taxon>
        <taxon>Alphaproteobacteria</taxon>
        <taxon>Rhodobacterales</taxon>
        <taxon>Roseobacteraceae</taxon>
        <taxon>Sinisalibacter</taxon>
    </lineage>
</organism>
<evidence type="ECO:0008006" key="5">
    <source>
        <dbReference type="Google" id="ProtNLM"/>
    </source>
</evidence>
<evidence type="ECO:0000256" key="2">
    <source>
        <dbReference type="SAM" id="SignalP"/>
    </source>
</evidence>
<proteinExistence type="predicted"/>
<dbReference type="PANTHER" id="PTHR43628:SF1">
    <property type="entry name" value="CHITIN SYNTHASE REGULATORY FACTOR 2-RELATED"/>
    <property type="match status" value="1"/>
</dbReference>
<feature type="signal peptide" evidence="2">
    <location>
        <begin position="1"/>
        <end position="24"/>
    </location>
</feature>
<evidence type="ECO:0000313" key="3">
    <source>
        <dbReference type="EMBL" id="GKY88741.1"/>
    </source>
</evidence>
<name>A0ABQ5LUT5_9RHOB</name>
<accession>A0ABQ5LUT5</accession>
<evidence type="ECO:0000313" key="4">
    <source>
        <dbReference type="Proteomes" id="UP001144205"/>
    </source>
</evidence>
<dbReference type="InterPro" id="IPR006597">
    <property type="entry name" value="Sel1-like"/>
</dbReference>
<dbReference type="EMBL" id="BROH01000007">
    <property type="protein sequence ID" value="GKY88741.1"/>
    <property type="molecule type" value="Genomic_DNA"/>
</dbReference>
<feature type="chain" id="PRO_5045040911" description="Sel1 repeat family protein" evidence="2">
    <location>
        <begin position="25"/>
        <end position="384"/>
    </location>
</feature>
<protein>
    <recommendedName>
        <fullName evidence="5">Sel1 repeat family protein</fullName>
    </recommendedName>
</protein>
<keyword evidence="4" id="KW-1185">Reference proteome</keyword>